<organism evidence="2 3">
    <name type="scientific">Botryobasidium botryosum (strain FD-172 SS1)</name>
    <dbReference type="NCBI Taxonomy" id="930990"/>
    <lineage>
        <taxon>Eukaryota</taxon>
        <taxon>Fungi</taxon>
        <taxon>Dikarya</taxon>
        <taxon>Basidiomycota</taxon>
        <taxon>Agaricomycotina</taxon>
        <taxon>Agaricomycetes</taxon>
        <taxon>Cantharellales</taxon>
        <taxon>Botryobasidiaceae</taxon>
        <taxon>Botryobasidium</taxon>
    </lineage>
</organism>
<accession>A0A067LY24</accession>
<name>A0A067LY24_BOTB1</name>
<evidence type="ECO:0000313" key="3">
    <source>
        <dbReference type="Proteomes" id="UP000027195"/>
    </source>
</evidence>
<dbReference type="Proteomes" id="UP000027195">
    <property type="component" value="Unassembled WGS sequence"/>
</dbReference>
<gene>
    <name evidence="2" type="ORF">BOTBODRAFT_180165</name>
</gene>
<sequence>MPPLCLLCEAPRLARLSIALCLPSFCLSHVWPSPWGSCLPALLTFPARPCHPRASSQPRSSCPAAHFTPPLPVSRSPTGLPSPAPYLGSTVLLAPHPPHIPMTVSPTRHAAHTYLNPFLLPVPHFKSPHSTSAQRGHVNVPIAPPASSVLRAFVLSSLSCPRLPHHHRRLAPAIPHAQRKHV</sequence>
<dbReference type="EMBL" id="KL198095">
    <property type="protein sequence ID" value="KDQ08139.1"/>
    <property type="molecule type" value="Genomic_DNA"/>
</dbReference>
<keyword evidence="1" id="KW-0732">Signal</keyword>
<proteinExistence type="predicted"/>
<evidence type="ECO:0000313" key="2">
    <source>
        <dbReference type="EMBL" id="KDQ08139.1"/>
    </source>
</evidence>
<reference evidence="3" key="1">
    <citation type="journal article" date="2014" name="Proc. Natl. Acad. Sci. U.S.A.">
        <title>Extensive sampling of basidiomycete genomes demonstrates inadequacy of the white-rot/brown-rot paradigm for wood decay fungi.</title>
        <authorList>
            <person name="Riley R."/>
            <person name="Salamov A.A."/>
            <person name="Brown D.W."/>
            <person name="Nagy L.G."/>
            <person name="Floudas D."/>
            <person name="Held B.W."/>
            <person name="Levasseur A."/>
            <person name="Lombard V."/>
            <person name="Morin E."/>
            <person name="Otillar R."/>
            <person name="Lindquist E.A."/>
            <person name="Sun H."/>
            <person name="LaButti K.M."/>
            <person name="Schmutz J."/>
            <person name="Jabbour D."/>
            <person name="Luo H."/>
            <person name="Baker S.E."/>
            <person name="Pisabarro A.G."/>
            <person name="Walton J.D."/>
            <person name="Blanchette R.A."/>
            <person name="Henrissat B."/>
            <person name="Martin F."/>
            <person name="Cullen D."/>
            <person name="Hibbett D.S."/>
            <person name="Grigoriev I.V."/>
        </authorList>
    </citation>
    <scope>NUCLEOTIDE SEQUENCE [LARGE SCALE GENOMIC DNA]</scope>
    <source>
        <strain evidence="3">FD-172 SS1</strain>
    </source>
</reference>
<keyword evidence="3" id="KW-1185">Reference proteome</keyword>
<dbReference type="AlphaFoldDB" id="A0A067LY24"/>
<feature type="chain" id="PRO_5001644212" evidence="1">
    <location>
        <begin position="29"/>
        <end position="182"/>
    </location>
</feature>
<feature type="signal peptide" evidence="1">
    <location>
        <begin position="1"/>
        <end position="28"/>
    </location>
</feature>
<dbReference type="HOGENOM" id="CLU_1481760_0_0_1"/>
<dbReference type="InParanoid" id="A0A067LY24"/>
<evidence type="ECO:0000256" key="1">
    <source>
        <dbReference type="SAM" id="SignalP"/>
    </source>
</evidence>
<protein>
    <submittedName>
        <fullName evidence="2">Uncharacterized protein</fullName>
    </submittedName>
</protein>